<organism evidence="3">
    <name type="scientific">Nakamurella sp. A5-74</name>
    <dbReference type="NCBI Taxonomy" id="3158264"/>
    <lineage>
        <taxon>Bacteria</taxon>
        <taxon>Bacillati</taxon>
        <taxon>Actinomycetota</taxon>
        <taxon>Actinomycetes</taxon>
        <taxon>Nakamurellales</taxon>
        <taxon>Nakamurellaceae</taxon>
        <taxon>Nakamurella</taxon>
    </lineage>
</organism>
<dbReference type="GO" id="GO:0120147">
    <property type="term" value="F:formylglycine-generating oxidase activity"/>
    <property type="evidence" value="ECO:0007669"/>
    <property type="project" value="TreeGrafter"/>
</dbReference>
<dbReference type="SUPFAM" id="SSF56436">
    <property type="entry name" value="C-type lectin-like"/>
    <property type="match status" value="1"/>
</dbReference>
<dbReference type="InterPro" id="IPR016187">
    <property type="entry name" value="CTDL_fold"/>
</dbReference>
<protein>
    <submittedName>
        <fullName evidence="3">SUMF1/EgtB/PvdO family nonheme iron enzyme</fullName>
    </submittedName>
</protein>
<proteinExistence type="predicted"/>
<dbReference type="InterPro" id="IPR042095">
    <property type="entry name" value="SUMF_sf"/>
</dbReference>
<accession>A0AAU8DU58</accession>
<feature type="domain" description="Sulfatase-modifying factor enzyme-like" evidence="2">
    <location>
        <begin position="552"/>
        <end position="636"/>
    </location>
</feature>
<dbReference type="PANTHER" id="PTHR23150:SF19">
    <property type="entry name" value="FORMYLGLYCINE-GENERATING ENZYME"/>
    <property type="match status" value="1"/>
</dbReference>
<dbReference type="Pfam" id="PF03781">
    <property type="entry name" value="FGE-sulfatase"/>
    <property type="match status" value="1"/>
</dbReference>
<dbReference type="EMBL" id="CP159218">
    <property type="protein sequence ID" value="XCG65873.1"/>
    <property type="molecule type" value="Genomic_DNA"/>
</dbReference>
<dbReference type="InterPro" id="IPR051043">
    <property type="entry name" value="Sulfatase_Mod_Factor_Kinase"/>
</dbReference>
<dbReference type="RefSeq" id="WP_353651477.1">
    <property type="nucleotide sequence ID" value="NZ_CP159218.1"/>
</dbReference>
<feature type="compositionally biased region" description="Basic and acidic residues" evidence="1">
    <location>
        <begin position="739"/>
        <end position="749"/>
    </location>
</feature>
<feature type="region of interest" description="Disordered" evidence="1">
    <location>
        <begin position="1"/>
        <end position="22"/>
    </location>
</feature>
<dbReference type="InterPro" id="IPR005532">
    <property type="entry name" value="SUMF_dom"/>
</dbReference>
<evidence type="ECO:0000256" key="1">
    <source>
        <dbReference type="SAM" id="MobiDB-lite"/>
    </source>
</evidence>
<dbReference type="PANTHER" id="PTHR23150">
    <property type="entry name" value="SULFATASE MODIFYING FACTOR 1, 2"/>
    <property type="match status" value="1"/>
</dbReference>
<reference evidence="3" key="1">
    <citation type="submission" date="2024-05" db="EMBL/GenBank/DDBJ databases">
        <authorList>
            <person name="Cai S.Y."/>
            <person name="Jin L.M."/>
            <person name="Li H.R."/>
        </authorList>
    </citation>
    <scope>NUCLEOTIDE SEQUENCE</scope>
    <source>
        <strain evidence="3">A5-74</strain>
    </source>
</reference>
<gene>
    <name evidence="3" type="ORF">ABLG96_11830</name>
</gene>
<feature type="region of interest" description="Disordered" evidence="1">
    <location>
        <begin position="727"/>
        <end position="749"/>
    </location>
</feature>
<dbReference type="Gene3D" id="3.90.1580.10">
    <property type="entry name" value="paralog of FGE (formylglycine-generating enzyme)"/>
    <property type="match status" value="1"/>
</dbReference>
<evidence type="ECO:0000313" key="3">
    <source>
        <dbReference type="EMBL" id="XCG65873.1"/>
    </source>
</evidence>
<name>A0AAU8DU58_9ACTN</name>
<dbReference type="AlphaFoldDB" id="A0AAU8DU58"/>
<evidence type="ECO:0000259" key="2">
    <source>
        <dbReference type="Pfam" id="PF03781"/>
    </source>
</evidence>
<sequence length="749" mass="83865">MTNVSAGSGPPGDDGPLPVLSIPTDAADAAAAAVATDAPLNPLVPRPLDRPQEVPLEPDADLSALDDAKIFAAPDDPALWPQWRRRLHEWRREAVARSSYDDDLYRRDDLAWISRCFVISQIWLWDELLFDWQTGRFTPERMIQDARERFGGFDAVVLWHAYPVIGIDDRNQWDYYHDVDGLSDVVRAFHDAGIRVFIDYNPWDTGTRRNGYDPELLADMVADLGFDGVFLDTLREGRGELVAGVRRARSGVALQGESRVSMARLVDHPMSWAQWFADSPVPGVLRSHYFERRHMMHHVRRWHRDHSVELQSAWFNGVGVMVWEVVFGVWVGWNDRDSLTLRRMSTAQRALSKLLRDGIFTPLVDLGPDAAQLTVFGSTFRSGRESLLALVNRGAHDRVLRLPVAEAPDGSARRTTSGLGPVLDIWTGREAPVADGHVQVLVPAGGIGGLWQPPPGADTSWLLPLTEQPDDPRPHPSTAFHHRHSERVPVPTATTRTAASLRLPTVPITAGDYTLTVRFRFRETGMYDGAPFVDEWKPLPPRLHDLRTLDRRVHLASDVAVATLEVSERDFAEFVAATDRGARIPSWRRPAWAGRSIQDAAIHHPVTEVSLSDARAYAAWAGGRLPTEDEWQLAAADPGFRRRDPLVWNLTESEHTDGRTRFMMLKGGSAYQSSGSPWYFDSGPQPREFSAKYLLPGQGLGRSQTIGFRIAFVLASETDGLHARMPTRQHAHIPARPYRPTDRPTDQES</sequence>